<feature type="domain" description="Glycosyltransferase subfamily 4-like N-terminal" evidence="3">
    <location>
        <begin position="49"/>
        <end position="175"/>
    </location>
</feature>
<sequence>MTAPTNIFIEAHMFDHGFEGSGSFIAGLYRALLAAHPDRYALVVGGLHPERALAALGNPEQARAAPYRTDNRIARLAVDIPRIMREERIDFAHFQYFTPIVKQCAWIVTIHDVLFNDFPEFFPKNYRRMRNILFPLSARRADILTTVSRYSRDRIAHWYGIDPSRIAITPNGVEPADTAAGQAVAAGRPDGRYLICVSRFEPRKNQAAVLEAFVAQQLWERGISLVFVGARTLQSPAFDAAWAQAPEAARAAVRFLSGLSSQDLAALIAGAEVAVYPSLAEGFGLPPLEAIAQGVPCACAKVTAMADFDFLEPFFFDPAQPDALGQVIARMLDAPQQARAQAAAARTRMLEEYAWARAAETLHRKIDAHLRSRR</sequence>
<accession>A0A4R6FFS1</accession>
<protein>
    <submittedName>
        <fullName evidence="4">Glycosyltransferase involved in cell wall biosynthesis</fullName>
    </submittedName>
</protein>
<gene>
    <name evidence="4" type="ORF">EV664_11239</name>
</gene>
<dbReference type="InterPro" id="IPR028098">
    <property type="entry name" value="Glyco_trans_4-like_N"/>
</dbReference>
<keyword evidence="1 4" id="KW-0808">Transferase</keyword>
<keyword evidence="5" id="KW-1185">Reference proteome</keyword>
<dbReference type="Pfam" id="PF00534">
    <property type="entry name" value="Glycos_transf_1"/>
    <property type="match status" value="1"/>
</dbReference>
<evidence type="ECO:0000259" key="3">
    <source>
        <dbReference type="Pfam" id="PF13439"/>
    </source>
</evidence>
<name>A0A4R6FFS1_9SPHN</name>
<dbReference type="RefSeq" id="WP_133496523.1">
    <property type="nucleotide sequence ID" value="NZ_BMLU01000020.1"/>
</dbReference>
<evidence type="ECO:0000259" key="2">
    <source>
        <dbReference type="Pfam" id="PF00534"/>
    </source>
</evidence>
<evidence type="ECO:0000313" key="4">
    <source>
        <dbReference type="EMBL" id="TDN79560.1"/>
    </source>
</evidence>
<dbReference type="GO" id="GO:0016757">
    <property type="term" value="F:glycosyltransferase activity"/>
    <property type="evidence" value="ECO:0007669"/>
    <property type="project" value="InterPro"/>
</dbReference>
<reference evidence="4 5" key="1">
    <citation type="submission" date="2019-03" db="EMBL/GenBank/DDBJ databases">
        <title>Genomic Encyclopedia of Type Strains, Phase IV (KMG-IV): sequencing the most valuable type-strain genomes for metagenomic binning, comparative biology and taxonomic classification.</title>
        <authorList>
            <person name="Goeker M."/>
        </authorList>
    </citation>
    <scope>NUCLEOTIDE SEQUENCE [LARGE SCALE GENOMIC DNA]</scope>
    <source>
        <strain evidence="4 5">DSM 25059</strain>
    </source>
</reference>
<dbReference type="PANTHER" id="PTHR46401:SF2">
    <property type="entry name" value="GLYCOSYLTRANSFERASE WBBK-RELATED"/>
    <property type="match status" value="1"/>
</dbReference>
<dbReference type="AlphaFoldDB" id="A0A4R6FFS1"/>
<dbReference type="OrthoDB" id="9801609at2"/>
<evidence type="ECO:0000256" key="1">
    <source>
        <dbReference type="ARBA" id="ARBA00022679"/>
    </source>
</evidence>
<dbReference type="CDD" id="cd03809">
    <property type="entry name" value="GT4_MtfB-like"/>
    <property type="match status" value="1"/>
</dbReference>
<proteinExistence type="predicted"/>
<dbReference type="PANTHER" id="PTHR46401">
    <property type="entry name" value="GLYCOSYLTRANSFERASE WBBK-RELATED"/>
    <property type="match status" value="1"/>
</dbReference>
<dbReference type="GO" id="GO:0009103">
    <property type="term" value="P:lipopolysaccharide biosynthetic process"/>
    <property type="evidence" value="ECO:0007669"/>
    <property type="project" value="TreeGrafter"/>
</dbReference>
<dbReference type="Gene3D" id="3.40.50.2000">
    <property type="entry name" value="Glycogen Phosphorylase B"/>
    <property type="match status" value="2"/>
</dbReference>
<dbReference type="EMBL" id="SNWD01000012">
    <property type="protein sequence ID" value="TDN79560.1"/>
    <property type="molecule type" value="Genomic_DNA"/>
</dbReference>
<evidence type="ECO:0000313" key="5">
    <source>
        <dbReference type="Proteomes" id="UP000295493"/>
    </source>
</evidence>
<dbReference type="SUPFAM" id="SSF53756">
    <property type="entry name" value="UDP-Glycosyltransferase/glycogen phosphorylase"/>
    <property type="match status" value="1"/>
</dbReference>
<dbReference type="InterPro" id="IPR001296">
    <property type="entry name" value="Glyco_trans_1"/>
</dbReference>
<organism evidence="4 5">
    <name type="scientific">Stakelama pacifica</name>
    <dbReference type="NCBI Taxonomy" id="517720"/>
    <lineage>
        <taxon>Bacteria</taxon>
        <taxon>Pseudomonadati</taxon>
        <taxon>Pseudomonadota</taxon>
        <taxon>Alphaproteobacteria</taxon>
        <taxon>Sphingomonadales</taxon>
        <taxon>Sphingomonadaceae</taxon>
        <taxon>Stakelama</taxon>
    </lineage>
</organism>
<comment type="caution">
    <text evidence="4">The sequence shown here is derived from an EMBL/GenBank/DDBJ whole genome shotgun (WGS) entry which is preliminary data.</text>
</comment>
<dbReference type="Proteomes" id="UP000295493">
    <property type="component" value="Unassembled WGS sequence"/>
</dbReference>
<feature type="domain" description="Glycosyl transferase family 1" evidence="2">
    <location>
        <begin position="190"/>
        <end position="347"/>
    </location>
</feature>
<dbReference type="Pfam" id="PF13439">
    <property type="entry name" value="Glyco_transf_4"/>
    <property type="match status" value="1"/>
</dbReference>